<gene>
    <name evidence="2" type="ORF">FHS42_005840</name>
</gene>
<evidence type="ECO:0000313" key="3">
    <source>
        <dbReference type="Proteomes" id="UP000588098"/>
    </source>
</evidence>
<evidence type="ECO:0000313" key="2">
    <source>
        <dbReference type="EMBL" id="MBB5938749.1"/>
    </source>
</evidence>
<proteinExistence type="predicted"/>
<sequence>MAAPRTCVPGARQYTQAVQLFAEGEGEGEAARGASAGRPGELLRGNRSS</sequence>
<evidence type="ECO:0000256" key="1">
    <source>
        <dbReference type="SAM" id="MobiDB-lite"/>
    </source>
</evidence>
<keyword evidence="3" id="KW-1185">Reference proteome</keyword>
<name>A0A7W9QEZ6_9ACTN</name>
<feature type="compositionally biased region" description="Low complexity" evidence="1">
    <location>
        <begin position="31"/>
        <end position="40"/>
    </location>
</feature>
<dbReference type="AlphaFoldDB" id="A0A7W9QEZ6"/>
<dbReference type="Proteomes" id="UP000588098">
    <property type="component" value="Unassembled WGS sequence"/>
</dbReference>
<dbReference type="EMBL" id="JACHJL010000018">
    <property type="protein sequence ID" value="MBB5938749.1"/>
    <property type="molecule type" value="Genomic_DNA"/>
</dbReference>
<accession>A0A7W9QEZ6</accession>
<comment type="caution">
    <text evidence="2">The sequence shown here is derived from an EMBL/GenBank/DDBJ whole genome shotgun (WGS) entry which is preliminary data.</text>
</comment>
<organism evidence="2 3">
    <name type="scientific">Streptomyces zagrosensis</name>
    <dbReference type="NCBI Taxonomy" id="1042984"/>
    <lineage>
        <taxon>Bacteria</taxon>
        <taxon>Bacillati</taxon>
        <taxon>Actinomycetota</taxon>
        <taxon>Actinomycetes</taxon>
        <taxon>Kitasatosporales</taxon>
        <taxon>Streptomycetaceae</taxon>
        <taxon>Streptomyces</taxon>
    </lineage>
</organism>
<feature type="region of interest" description="Disordered" evidence="1">
    <location>
        <begin position="24"/>
        <end position="49"/>
    </location>
</feature>
<protein>
    <submittedName>
        <fullName evidence="2">Uncharacterized protein</fullName>
    </submittedName>
</protein>
<reference evidence="2 3" key="1">
    <citation type="submission" date="2020-08" db="EMBL/GenBank/DDBJ databases">
        <title>Genomic Encyclopedia of Type Strains, Phase III (KMG-III): the genomes of soil and plant-associated and newly described type strains.</title>
        <authorList>
            <person name="Whitman W."/>
        </authorList>
    </citation>
    <scope>NUCLEOTIDE SEQUENCE [LARGE SCALE GENOMIC DNA]</scope>
    <source>
        <strain evidence="2 3">CECT 8305</strain>
    </source>
</reference>